<dbReference type="OrthoDB" id="10040940at2759"/>
<evidence type="ECO:0000313" key="1">
    <source>
        <dbReference type="EMBL" id="CAF1547016.1"/>
    </source>
</evidence>
<accession>A0A815WLW7</accession>
<organism evidence="1 2">
    <name type="scientific">Adineta ricciae</name>
    <name type="common">Rotifer</name>
    <dbReference type="NCBI Taxonomy" id="249248"/>
    <lineage>
        <taxon>Eukaryota</taxon>
        <taxon>Metazoa</taxon>
        <taxon>Spiralia</taxon>
        <taxon>Gnathifera</taxon>
        <taxon>Rotifera</taxon>
        <taxon>Eurotatoria</taxon>
        <taxon>Bdelloidea</taxon>
        <taxon>Adinetida</taxon>
        <taxon>Adinetidae</taxon>
        <taxon>Adineta</taxon>
    </lineage>
</organism>
<protein>
    <recommendedName>
        <fullName evidence="3">Transposase Tc1-like domain-containing protein</fullName>
    </recommendedName>
</protein>
<reference evidence="1" key="1">
    <citation type="submission" date="2021-02" db="EMBL/GenBank/DDBJ databases">
        <authorList>
            <person name="Nowell W R."/>
        </authorList>
    </citation>
    <scope>NUCLEOTIDE SEQUENCE</scope>
</reference>
<proteinExistence type="predicted"/>
<comment type="caution">
    <text evidence="1">The sequence shown here is derived from an EMBL/GenBank/DDBJ whole genome shotgun (WGS) entry which is preliminary data.</text>
</comment>
<name>A0A815WLW7_ADIRI</name>
<dbReference type="AlphaFoldDB" id="A0A815WLW7"/>
<evidence type="ECO:0000313" key="2">
    <source>
        <dbReference type="Proteomes" id="UP000663852"/>
    </source>
</evidence>
<gene>
    <name evidence="1" type="ORF">EDS130_LOCUS45725</name>
</gene>
<evidence type="ECO:0008006" key="3">
    <source>
        <dbReference type="Google" id="ProtNLM"/>
    </source>
</evidence>
<dbReference type="Proteomes" id="UP000663852">
    <property type="component" value="Unassembled WGS sequence"/>
</dbReference>
<dbReference type="EMBL" id="CAJNOJ010001229">
    <property type="protein sequence ID" value="CAF1547016.1"/>
    <property type="molecule type" value="Genomic_DNA"/>
</dbReference>
<sequence>MAETYDNEQQRIVDRIKQWIADRIHRSTRFVTEWWEKEYDECFADYSECGRKLKLSQDSQNIIFNASGKQKKSSSVVAREIAARQKEYVTRSTIDNYRHRMGLKPFHVIRKPLKSETHISDRLWLCDWLKNWTQEDFLHLAPADES</sequence>